<dbReference type="InterPro" id="IPR016300">
    <property type="entry name" value="ATPase_ArsA/GET3"/>
</dbReference>
<proteinExistence type="predicted"/>
<gene>
    <name evidence="3" type="ORF">CGZ94_03855</name>
</gene>
<reference evidence="3 4" key="1">
    <citation type="submission" date="2017-07" db="EMBL/GenBank/DDBJ databases">
        <title>Draft whole genome sequences of clinical Proprionibacteriaceae strains.</title>
        <authorList>
            <person name="Bernier A.-M."/>
            <person name="Bernard K."/>
            <person name="Domingo M.-C."/>
        </authorList>
    </citation>
    <scope>NUCLEOTIDE SEQUENCE [LARGE SCALE GENOMIC DNA]</scope>
    <source>
        <strain evidence="3 4">NML 030167</strain>
    </source>
</reference>
<feature type="compositionally biased region" description="Basic residues" evidence="1">
    <location>
        <begin position="1"/>
        <end position="10"/>
    </location>
</feature>
<evidence type="ECO:0000313" key="3">
    <source>
        <dbReference type="EMBL" id="OYO16775.1"/>
    </source>
</evidence>
<dbReference type="PANTHER" id="PTHR10803:SF31">
    <property type="entry name" value="ATPASE RV3679-RELATED"/>
    <property type="match status" value="1"/>
</dbReference>
<dbReference type="SUPFAM" id="SSF52540">
    <property type="entry name" value="P-loop containing nucleoside triphosphate hydrolases"/>
    <property type="match status" value="1"/>
</dbReference>
<dbReference type="Proteomes" id="UP000215896">
    <property type="component" value="Unassembled WGS sequence"/>
</dbReference>
<protein>
    <submittedName>
        <fullName evidence="3">ATPase</fullName>
    </submittedName>
</protein>
<dbReference type="PANTHER" id="PTHR10803">
    <property type="entry name" value="ARSENICAL PUMP-DRIVING ATPASE ARSENITE-TRANSLOCATING ATPASE"/>
    <property type="match status" value="1"/>
</dbReference>
<keyword evidence="4" id="KW-1185">Reference proteome</keyword>
<comment type="caution">
    <text evidence="3">The sequence shown here is derived from an EMBL/GenBank/DDBJ whole genome shotgun (WGS) entry which is preliminary data.</text>
</comment>
<sequence>MPSPRSRRGQRQPDPTRLHIVSGKGGTGKTTIAAALACATAQADRRVLLCEVEGRQGLSELFGVPPLGPGEERRLVRTPAGGEVFGLAIDAESALQEYLETFYRLGMAGKALDRFGVFDFATSIAPGLRDVLLTGKVYEAVRRRSKGRSDDYDAVVLDAPPTGRITPFLNVHEAVSGLAKVGPIRNQADSIIEVFRSEQTAVHLVTLAEDMPVTETLEAIEELAPTGIEVADIICNMVTETDLDDAELDLAIRGKLPLKVPGLDRATTTQLAAELADEAGWILEERKCLEMLRTPVSRSAGHRAKRLPLALIAADPGGIDQAALFQIADQLRTQLPEEVGR</sequence>
<dbReference type="Gene3D" id="3.40.50.300">
    <property type="entry name" value="P-loop containing nucleotide triphosphate hydrolases"/>
    <property type="match status" value="1"/>
</dbReference>
<evidence type="ECO:0000256" key="1">
    <source>
        <dbReference type="SAM" id="MobiDB-lite"/>
    </source>
</evidence>
<feature type="domain" description="ArsA/GET3 Anion-transporting ATPase-like" evidence="2">
    <location>
        <begin position="17"/>
        <end position="193"/>
    </location>
</feature>
<dbReference type="GO" id="GO:0016887">
    <property type="term" value="F:ATP hydrolysis activity"/>
    <property type="evidence" value="ECO:0007669"/>
    <property type="project" value="InterPro"/>
</dbReference>
<dbReference type="EMBL" id="NMVO01000002">
    <property type="protein sequence ID" value="OYO16775.1"/>
    <property type="molecule type" value="Genomic_DNA"/>
</dbReference>
<dbReference type="InterPro" id="IPR027417">
    <property type="entry name" value="P-loop_NTPase"/>
</dbReference>
<accession>A0A255GLR7</accession>
<dbReference type="OrthoDB" id="5242836at2"/>
<dbReference type="RefSeq" id="WP_094356311.1">
    <property type="nucleotide sequence ID" value="NZ_NMVK01000007.1"/>
</dbReference>
<feature type="region of interest" description="Disordered" evidence="1">
    <location>
        <begin position="1"/>
        <end position="26"/>
    </location>
</feature>
<evidence type="ECO:0000259" key="2">
    <source>
        <dbReference type="Pfam" id="PF02374"/>
    </source>
</evidence>
<name>A0A255GLR7_9ACTN</name>
<evidence type="ECO:0000313" key="4">
    <source>
        <dbReference type="Proteomes" id="UP000215896"/>
    </source>
</evidence>
<dbReference type="Pfam" id="PF02374">
    <property type="entry name" value="ArsA_ATPase"/>
    <property type="match status" value="1"/>
</dbReference>
<dbReference type="GO" id="GO:0005524">
    <property type="term" value="F:ATP binding"/>
    <property type="evidence" value="ECO:0007669"/>
    <property type="project" value="InterPro"/>
</dbReference>
<dbReference type="AlphaFoldDB" id="A0A255GLR7"/>
<organism evidence="3 4">
    <name type="scientific">Enemella evansiae</name>
    <dbReference type="NCBI Taxonomy" id="2016499"/>
    <lineage>
        <taxon>Bacteria</taxon>
        <taxon>Bacillati</taxon>
        <taxon>Actinomycetota</taxon>
        <taxon>Actinomycetes</taxon>
        <taxon>Propionibacteriales</taxon>
        <taxon>Propionibacteriaceae</taxon>
        <taxon>Enemella</taxon>
    </lineage>
</organism>
<dbReference type="InterPro" id="IPR025723">
    <property type="entry name" value="ArsA/GET3_ATPase-like"/>
</dbReference>